<organism evidence="1 2">
    <name type="scientific">Rhodofomes roseus</name>
    <dbReference type="NCBI Taxonomy" id="34475"/>
    <lineage>
        <taxon>Eukaryota</taxon>
        <taxon>Fungi</taxon>
        <taxon>Dikarya</taxon>
        <taxon>Basidiomycota</taxon>
        <taxon>Agaricomycotina</taxon>
        <taxon>Agaricomycetes</taxon>
        <taxon>Polyporales</taxon>
        <taxon>Rhodofomes</taxon>
    </lineage>
</organism>
<dbReference type="SUPFAM" id="SSF143885">
    <property type="entry name" value="RGC domain-like"/>
    <property type="match status" value="1"/>
</dbReference>
<name>A0ABQ8K7M0_9APHY</name>
<gene>
    <name evidence="1" type="ORF">C8Q71DRAFT_774251</name>
</gene>
<evidence type="ECO:0000313" key="2">
    <source>
        <dbReference type="Proteomes" id="UP000814176"/>
    </source>
</evidence>
<dbReference type="RefSeq" id="XP_047775914.1">
    <property type="nucleotide sequence ID" value="XM_047924516.1"/>
</dbReference>
<keyword evidence="2" id="KW-1185">Reference proteome</keyword>
<evidence type="ECO:0000313" key="1">
    <source>
        <dbReference type="EMBL" id="KAH9833148.1"/>
    </source>
</evidence>
<comment type="caution">
    <text evidence="1">The sequence shown here is derived from an EMBL/GenBank/DDBJ whole genome shotgun (WGS) entry which is preliminary data.</text>
</comment>
<dbReference type="Proteomes" id="UP000814176">
    <property type="component" value="Unassembled WGS sequence"/>
</dbReference>
<proteinExistence type="predicted"/>
<dbReference type="GeneID" id="72005248"/>
<reference evidence="1 2" key="1">
    <citation type="journal article" date="2021" name="Environ. Microbiol.">
        <title>Gene family expansions and transcriptome signatures uncover fungal adaptations to wood decay.</title>
        <authorList>
            <person name="Hage H."/>
            <person name="Miyauchi S."/>
            <person name="Viragh M."/>
            <person name="Drula E."/>
            <person name="Min B."/>
            <person name="Chaduli D."/>
            <person name="Navarro D."/>
            <person name="Favel A."/>
            <person name="Norest M."/>
            <person name="Lesage-Meessen L."/>
            <person name="Balint B."/>
            <person name="Merenyi Z."/>
            <person name="de Eugenio L."/>
            <person name="Morin E."/>
            <person name="Martinez A.T."/>
            <person name="Baldrian P."/>
            <person name="Stursova M."/>
            <person name="Martinez M.J."/>
            <person name="Novotny C."/>
            <person name="Magnuson J.K."/>
            <person name="Spatafora J.W."/>
            <person name="Maurice S."/>
            <person name="Pangilinan J."/>
            <person name="Andreopoulos W."/>
            <person name="LaButti K."/>
            <person name="Hundley H."/>
            <person name="Na H."/>
            <person name="Kuo A."/>
            <person name="Barry K."/>
            <person name="Lipzen A."/>
            <person name="Henrissat B."/>
            <person name="Riley R."/>
            <person name="Ahrendt S."/>
            <person name="Nagy L.G."/>
            <person name="Grigoriev I.V."/>
            <person name="Martin F."/>
            <person name="Rosso M.N."/>
        </authorList>
    </citation>
    <scope>NUCLEOTIDE SEQUENCE [LARGE SCALE GENOMIC DNA]</scope>
    <source>
        <strain evidence="1 2">CIRM-BRFM 1785</strain>
    </source>
</reference>
<dbReference type="EMBL" id="JADCUA010000019">
    <property type="protein sequence ID" value="KAH9833148.1"/>
    <property type="molecule type" value="Genomic_DNA"/>
</dbReference>
<protein>
    <submittedName>
        <fullName evidence="1">Uncharacterized protein</fullName>
    </submittedName>
</protein>
<accession>A0ABQ8K7M0</accession>
<sequence>MLDEYEPYWFLHEQLEKEGIIVESIVPSKRRPNLYFRLACPQRGVFVISLYYHGCEKAILESYITRDQFSAMLEENKHILDLAYVQLNIPRTFGFLDKIFP</sequence>